<gene>
    <name evidence="2" type="ORF">J437_LFUL008866</name>
</gene>
<dbReference type="PANTHER" id="PTHR14084">
    <property type="entry name" value="KYNURENINASE"/>
    <property type="match status" value="1"/>
</dbReference>
<dbReference type="GO" id="GO:0043420">
    <property type="term" value="P:anthranilate metabolic process"/>
    <property type="evidence" value="ECO:0007669"/>
    <property type="project" value="TreeGrafter"/>
</dbReference>
<proteinExistence type="predicted"/>
<keyword evidence="3" id="KW-1185">Reference proteome</keyword>
<organism evidence="2 3">
    <name type="scientific">Ladona fulva</name>
    <name type="common">Scarce chaser dragonfly</name>
    <name type="synonym">Libellula fulva</name>
    <dbReference type="NCBI Taxonomy" id="123851"/>
    <lineage>
        <taxon>Eukaryota</taxon>
        <taxon>Metazoa</taxon>
        <taxon>Ecdysozoa</taxon>
        <taxon>Arthropoda</taxon>
        <taxon>Hexapoda</taxon>
        <taxon>Insecta</taxon>
        <taxon>Pterygota</taxon>
        <taxon>Palaeoptera</taxon>
        <taxon>Odonata</taxon>
        <taxon>Epiprocta</taxon>
        <taxon>Anisoptera</taxon>
        <taxon>Libelluloidea</taxon>
        <taxon>Libellulidae</taxon>
        <taxon>Ladona</taxon>
    </lineage>
</organism>
<dbReference type="EMBL" id="KZ308584">
    <property type="protein sequence ID" value="KAG8231946.1"/>
    <property type="molecule type" value="Genomic_DNA"/>
</dbReference>
<evidence type="ECO:0000256" key="1">
    <source>
        <dbReference type="ARBA" id="ARBA00022898"/>
    </source>
</evidence>
<reference evidence="2" key="1">
    <citation type="submission" date="2013-04" db="EMBL/GenBank/DDBJ databases">
        <authorList>
            <person name="Qu J."/>
            <person name="Murali S.C."/>
            <person name="Bandaranaike D."/>
            <person name="Bellair M."/>
            <person name="Blankenburg K."/>
            <person name="Chao H."/>
            <person name="Dinh H."/>
            <person name="Doddapaneni H."/>
            <person name="Downs B."/>
            <person name="Dugan-Rocha S."/>
            <person name="Elkadiri S."/>
            <person name="Gnanaolivu R.D."/>
            <person name="Hernandez B."/>
            <person name="Javaid M."/>
            <person name="Jayaseelan J.C."/>
            <person name="Lee S."/>
            <person name="Li M."/>
            <person name="Ming W."/>
            <person name="Munidasa M."/>
            <person name="Muniz J."/>
            <person name="Nguyen L."/>
            <person name="Ongeri F."/>
            <person name="Osuji N."/>
            <person name="Pu L.-L."/>
            <person name="Puazo M."/>
            <person name="Qu C."/>
            <person name="Quiroz J."/>
            <person name="Raj R."/>
            <person name="Weissenberger G."/>
            <person name="Xin Y."/>
            <person name="Zou X."/>
            <person name="Han Y."/>
            <person name="Richards S."/>
            <person name="Worley K."/>
            <person name="Muzny D."/>
            <person name="Gibbs R."/>
        </authorList>
    </citation>
    <scope>NUCLEOTIDE SEQUENCE</scope>
    <source>
        <strain evidence="2">Sampled in the wild</strain>
    </source>
</reference>
<dbReference type="GO" id="GO:0005737">
    <property type="term" value="C:cytoplasm"/>
    <property type="evidence" value="ECO:0007669"/>
    <property type="project" value="InterPro"/>
</dbReference>
<sequence>MKNRMARLEDKSFVSEEHPSVTLRNLAKKWGVDVESDEFVKNMDDQDPLRDYRAKFCYPKMKDLPHTDLEQVHPEDDCIYLNGNSLGLKPKSADAKMLEALNAWGTL</sequence>
<reference evidence="2" key="2">
    <citation type="submission" date="2017-10" db="EMBL/GenBank/DDBJ databases">
        <title>Ladona fulva Genome sequencing and assembly.</title>
        <authorList>
            <person name="Murali S."/>
            <person name="Richards S."/>
            <person name="Bandaranaike D."/>
            <person name="Bellair M."/>
            <person name="Blankenburg K."/>
            <person name="Chao H."/>
            <person name="Dinh H."/>
            <person name="Doddapaneni H."/>
            <person name="Dugan-Rocha S."/>
            <person name="Elkadiri S."/>
            <person name="Gnanaolivu R."/>
            <person name="Hernandez B."/>
            <person name="Skinner E."/>
            <person name="Javaid M."/>
            <person name="Lee S."/>
            <person name="Li M."/>
            <person name="Ming W."/>
            <person name="Munidasa M."/>
            <person name="Muniz J."/>
            <person name="Nguyen L."/>
            <person name="Hughes D."/>
            <person name="Osuji N."/>
            <person name="Pu L.-L."/>
            <person name="Puazo M."/>
            <person name="Qu C."/>
            <person name="Quiroz J."/>
            <person name="Raj R."/>
            <person name="Weissenberger G."/>
            <person name="Xin Y."/>
            <person name="Zou X."/>
            <person name="Han Y."/>
            <person name="Worley K."/>
            <person name="Muzny D."/>
            <person name="Gibbs R."/>
        </authorList>
    </citation>
    <scope>NUCLEOTIDE SEQUENCE</scope>
    <source>
        <strain evidence="2">Sampled in the wild</strain>
    </source>
</reference>
<dbReference type="OrthoDB" id="5978656at2759"/>
<dbReference type="AlphaFoldDB" id="A0A8K0KBE4"/>
<dbReference type="GO" id="GO:0009435">
    <property type="term" value="P:NAD+ biosynthetic process"/>
    <property type="evidence" value="ECO:0007669"/>
    <property type="project" value="InterPro"/>
</dbReference>
<dbReference type="PANTHER" id="PTHR14084:SF0">
    <property type="entry name" value="KYNURENINASE"/>
    <property type="match status" value="1"/>
</dbReference>
<dbReference type="GO" id="GO:0019441">
    <property type="term" value="P:L-tryptophan catabolic process to kynurenine"/>
    <property type="evidence" value="ECO:0007669"/>
    <property type="project" value="TreeGrafter"/>
</dbReference>
<dbReference type="GO" id="GO:0030170">
    <property type="term" value="F:pyridoxal phosphate binding"/>
    <property type="evidence" value="ECO:0007669"/>
    <property type="project" value="InterPro"/>
</dbReference>
<dbReference type="Proteomes" id="UP000792457">
    <property type="component" value="Unassembled WGS sequence"/>
</dbReference>
<dbReference type="InterPro" id="IPR015422">
    <property type="entry name" value="PyrdxlP-dep_Trfase_small"/>
</dbReference>
<accession>A0A8K0KBE4</accession>
<dbReference type="Gene3D" id="3.90.1150.10">
    <property type="entry name" value="Aspartate Aminotransferase, domain 1"/>
    <property type="match status" value="1"/>
</dbReference>
<comment type="caution">
    <text evidence="2">The sequence shown here is derived from an EMBL/GenBank/DDBJ whole genome shotgun (WGS) entry which is preliminary data.</text>
</comment>
<evidence type="ECO:0000313" key="2">
    <source>
        <dbReference type="EMBL" id="KAG8231946.1"/>
    </source>
</evidence>
<dbReference type="GO" id="GO:0030429">
    <property type="term" value="F:kynureninase activity"/>
    <property type="evidence" value="ECO:0007669"/>
    <property type="project" value="InterPro"/>
</dbReference>
<evidence type="ECO:0000313" key="3">
    <source>
        <dbReference type="Proteomes" id="UP000792457"/>
    </source>
</evidence>
<protein>
    <submittedName>
        <fullName evidence="2">Uncharacterized protein</fullName>
    </submittedName>
</protein>
<keyword evidence="1" id="KW-0663">Pyridoxal phosphate</keyword>
<dbReference type="InterPro" id="IPR010111">
    <property type="entry name" value="Kynureninase"/>
</dbReference>
<name>A0A8K0KBE4_LADFU</name>